<dbReference type="InterPro" id="IPR050834">
    <property type="entry name" value="Glycosyltransf_2"/>
</dbReference>
<dbReference type="PANTHER" id="PTHR43685">
    <property type="entry name" value="GLYCOSYLTRANSFERASE"/>
    <property type="match status" value="1"/>
</dbReference>
<dbReference type="CDD" id="cd00761">
    <property type="entry name" value="Glyco_tranf_GTA_type"/>
    <property type="match status" value="1"/>
</dbReference>
<evidence type="ECO:0000259" key="1">
    <source>
        <dbReference type="Pfam" id="PF00535"/>
    </source>
</evidence>
<protein>
    <submittedName>
        <fullName evidence="2">GT2 family glycosyltransferase</fullName>
    </submittedName>
</protein>
<dbReference type="Gene3D" id="3.90.550.10">
    <property type="entry name" value="Spore Coat Polysaccharide Biosynthesis Protein SpsA, Chain A"/>
    <property type="match status" value="1"/>
</dbReference>
<reference evidence="2" key="1">
    <citation type="submission" date="2022-08" db="EMBL/GenBank/DDBJ databases">
        <title>Genomic Encyclopedia of Type Strains, Phase V (KMG-V): Genome sequencing to study the core and pangenomes of soil and plant-associated prokaryotes.</title>
        <authorList>
            <person name="Whitman W."/>
        </authorList>
    </citation>
    <scope>NUCLEOTIDE SEQUENCE</scope>
    <source>
        <strain evidence="2">SP3049</strain>
    </source>
</reference>
<gene>
    <name evidence="2" type="ORF">GGP61_001244</name>
</gene>
<dbReference type="InterPro" id="IPR001173">
    <property type="entry name" value="Glyco_trans_2-like"/>
</dbReference>
<name>A0A9X2Q572_9BACT</name>
<dbReference type="EMBL" id="JANUAE010000003">
    <property type="protein sequence ID" value="MCS3709641.1"/>
    <property type="molecule type" value="Genomic_DNA"/>
</dbReference>
<comment type="caution">
    <text evidence="2">The sequence shown here is derived from an EMBL/GenBank/DDBJ whole genome shotgun (WGS) entry which is preliminary data.</text>
</comment>
<dbReference type="SUPFAM" id="SSF53448">
    <property type="entry name" value="Nucleotide-diphospho-sugar transferases"/>
    <property type="match status" value="1"/>
</dbReference>
<dbReference type="Pfam" id="PF00535">
    <property type="entry name" value="Glycos_transf_2"/>
    <property type="match status" value="1"/>
</dbReference>
<evidence type="ECO:0000313" key="2">
    <source>
        <dbReference type="EMBL" id="MCS3709641.1"/>
    </source>
</evidence>
<sequence>MFPEHTGASEAVVICTRNRPVDLARTLKSVAEQCRAHDRPVVVVDGSDRDDAERTAGVVQSWGDEELPFSYHRHSGRPAGTRQRNVGVDLLPETVRIVHFIDDDVTVHPGYFEALSAVLRTEPNVGGVGGIVLEPSEGTPSTRRKRLQSLFLLRSAEDGRVLPSGCTTSAQQPIQNDTSGLRDTEWLNGCSSYRRSVLEQHRFDEVLTGYSMLEDLDLSYRIHHQMRLVVQPEARLTHRRSSCRRLDPERYNRALTVHRRWFIEKHFDSVSSRLAYWWGLAGRFLAITASSDPRRIAACRGFLQGLRVVLARDHPLLSDRSTSSTADQD</sequence>
<dbReference type="RefSeq" id="WP_259074525.1">
    <property type="nucleotide sequence ID" value="NZ_JANUAE010000003.1"/>
</dbReference>
<dbReference type="InterPro" id="IPR029044">
    <property type="entry name" value="Nucleotide-diphossugar_trans"/>
</dbReference>
<organism evidence="2 3">
    <name type="scientific">Salinibacter ruber</name>
    <dbReference type="NCBI Taxonomy" id="146919"/>
    <lineage>
        <taxon>Bacteria</taxon>
        <taxon>Pseudomonadati</taxon>
        <taxon>Rhodothermota</taxon>
        <taxon>Rhodothermia</taxon>
        <taxon>Rhodothermales</taxon>
        <taxon>Salinibacteraceae</taxon>
        <taxon>Salinibacter</taxon>
    </lineage>
</organism>
<dbReference type="Proteomes" id="UP001155057">
    <property type="component" value="Unassembled WGS sequence"/>
</dbReference>
<dbReference type="PANTHER" id="PTHR43685:SF2">
    <property type="entry name" value="GLYCOSYLTRANSFERASE 2-LIKE DOMAIN-CONTAINING PROTEIN"/>
    <property type="match status" value="1"/>
</dbReference>
<accession>A0A9X2Q572</accession>
<feature type="domain" description="Glycosyltransferase 2-like" evidence="1">
    <location>
        <begin position="12"/>
        <end position="161"/>
    </location>
</feature>
<proteinExistence type="predicted"/>
<dbReference type="AlphaFoldDB" id="A0A9X2Q572"/>
<evidence type="ECO:0000313" key="3">
    <source>
        <dbReference type="Proteomes" id="UP001155057"/>
    </source>
</evidence>